<evidence type="ECO:0000256" key="10">
    <source>
        <dbReference type="HAMAP-Rule" id="MF_01405"/>
    </source>
</evidence>
<keyword evidence="3 10" id="KW-0479">Metal-binding</keyword>
<name>A0A0X8FET1_9LACT</name>
<dbReference type="SUPFAM" id="SSF52972">
    <property type="entry name" value="ITPase-like"/>
    <property type="match status" value="1"/>
</dbReference>
<feature type="binding site" evidence="10">
    <location>
        <begin position="184"/>
        <end position="185"/>
    </location>
    <ligand>
        <name>substrate</name>
    </ligand>
</feature>
<dbReference type="InterPro" id="IPR029001">
    <property type="entry name" value="ITPase-like_fam"/>
</dbReference>
<feature type="binding site" evidence="10">
    <location>
        <begin position="156"/>
        <end position="159"/>
    </location>
    <ligand>
        <name>substrate</name>
    </ligand>
</feature>
<dbReference type="GO" id="GO:0036220">
    <property type="term" value="F:ITP diphosphatase activity"/>
    <property type="evidence" value="ECO:0007669"/>
    <property type="project" value="UniProtKB-UniRule"/>
</dbReference>
<dbReference type="HAMAP" id="MF_01405">
    <property type="entry name" value="Non_canon_purine_NTPase"/>
    <property type="match status" value="1"/>
</dbReference>
<dbReference type="Proteomes" id="UP000594771">
    <property type="component" value="Chromosome"/>
</dbReference>
<reference evidence="12" key="2">
    <citation type="submission" date="2022-09" db="EMBL/GenBank/DDBJ databases">
        <title>Aerococcus urinae taxonomy study.</title>
        <authorList>
            <person name="Christensen J."/>
            <person name="Senneby E."/>
        </authorList>
    </citation>
    <scope>NUCLEOTIDE SEQUENCE</scope>
    <source>
        <strain evidence="12">NLD-066-U95</strain>
    </source>
</reference>
<evidence type="ECO:0000313" key="13">
    <source>
        <dbReference type="EMBL" id="QPS02311.1"/>
    </source>
</evidence>
<dbReference type="GeneID" id="35768167"/>
<comment type="subunit">
    <text evidence="2 10">Homodimer.</text>
</comment>
<evidence type="ECO:0000256" key="4">
    <source>
        <dbReference type="ARBA" id="ARBA00022741"/>
    </source>
</evidence>
<dbReference type="Pfam" id="PF01725">
    <property type="entry name" value="Ham1p_like"/>
    <property type="match status" value="1"/>
</dbReference>
<evidence type="ECO:0000256" key="1">
    <source>
        <dbReference type="ARBA" id="ARBA00008023"/>
    </source>
</evidence>
<evidence type="ECO:0000256" key="7">
    <source>
        <dbReference type="ARBA" id="ARBA00023080"/>
    </source>
</evidence>
<keyword evidence="6 10" id="KW-0460">Magnesium</keyword>
<dbReference type="InterPro" id="IPR002637">
    <property type="entry name" value="RdgB/HAM1"/>
</dbReference>
<accession>A0A0X8FET1</accession>
<feature type="binding site" evidence="10">
    <location>
        <position position="73"/>
    </location>
    <ligand>
        <name>substrate</name>
    </ligand>
</feature>
<sequence>MANNDLLIATKNPGKAREFQQLFAPLGFTIKTLLDYPDIDDIPETGSSFLENASQKASTAAKRLQVPTIADDSGLEIVALNGEPGIYSARYAGLDKNDQANRQKVLLAMEAVPDGKRQAQFTCALVLSHSDGQIYKHYIGHLSGEILREERGSNGFGYDSIFYVPDYQKTTAEMDPDLKNKISHRGQAMAQLKADIEAGKVELQ</sequence>
<reference evidence="13 14" key="1">
    <citation type="submission" date="2020-12" db="EMBL/GenBank/DDBJ databases">
        <title>FDA dAtabase for Regulatory Grade micrObial Sequences (FDA-ARGOS): Supporting development and validation of Infectious Disease Dx tests.</title>
        <authorList>
            <person name="Sproer C."/>
            <person name="Gronow S."/>
            <person name="Severitt S."/>
            <person name="Schroder I."/>
            <person name="Tallon L."/>
            <person name="Sadzewicz L."/>
            <person name="Zhao X."/>
            <person name="Boylan J."/>
            <person name="Ott S."/>
            <person name="Bowen H."/>
            <person name="Vavikolanu K."/>
            <person name="Mehta A."/>
            <person name="Aluvathingal J."/>
            <person name="Nadendla S."/>
            <person name="Lowell S."/>
            <person name="Myers T."/>
            <person name="Yan Y."/>
            <person name="Sichtig H."/>
        </authorList>
    </citation>
    <scope>NUCLEOTIDE SEQUENCE [LARGE SCALE GENOMIC DNA]</scope>
    <source>
        <strain evidence="13 14">FDAARGOS_911</strain>
    </source>
</reference>
<dbReference type="EMBL" id="CP065662">
    <property type="protein sequence ID" value="QPS02311.1"/>
    <property type="molecule type" value="Genomic_DNA"/>
</dbReference>
<evidence type="ECO:0000256" key="6">
    <source>
        <dbReference type="ARBA" id="ARBA00022842"/>
    </source>
</evidence>
<comment type="catalytic activity">
    <reaction evidence="9 10">
        <text>XTP + H2O = XMP + diphosphate + H(+)</text>
        <dbReference type="Rhea" id="RHEA:28610"/>
        <dbReference type="ChEBI" id="CHEBI:15377"/>
        <dbReference type="ChEBI" id="CHEBI:15378"/>
        <dbReference type="ChEBI" id="CHEBI:33019"/>
        <dbReference type="ChEBI" id="CHEBI:57464"/>
        <dbReference type="ChEBI" id="CHEBI:61314"/>
        <dbReference type="EC" id="3.6.1.66"/>
    </reaction>
</comment>
<dbReference type="GO" id="GO:0005829">
    <property type="term" value="C:cytosol"/>
    <property type="evidence" value="ECO:0007669"/>
    <property type="project" value="TreeGrafter"/>
</dbReference>
<dbReference type="PANTHER" id="PTHR11067:SF9">
    <property type="entry name" value="INOSINE TRIPHOSPHATE PYROPHOSPHATASE"/>
    <property type="match status" value="1"/>
</dbReference>
<dbReference type="GO" id="GO:0035870">
    <property type="term" value="F:dITP diphosphatase activity"/>
    <property type="evidence" value="ECO:0007669"/>
    <property type="project" value="UniProtKB-UniRule"/>
</dbReference>
<protein>
    <recommendedName>
        <fullName evidence="10">dITP/XTP pyrophosphatase</fullName>
        <ecNumber evidence="10">3.6.1.66</ecNumber>
    </recommendedName>
    <alternativeName>
        <fullName evidence="10">Non-canonical purine NTP pyrophosphatase</fullName>
    </alternativeName>
    <alternativeName>
        <fullName evidence="10">Non-standard purine NTP pyrophosphatase</fullName>
    </alternativeName>
    <alternativeName>
        <fullName evidence="10">Nucleoside-triphosphate diphosphatase</fullName>
    </alternativeName>
    <alternativeName>
        <fullName evidence="10">Nucleoside-triphosphate pyrophosphatase</fullName>
        <shortName evidence="10">NTPase</shortName>
    </alternativeName>
</protein>
<keyword evidence="7 10" id="KW-0546">Nucleotide metabolism</keyword>
<comment type="function">
    <text evidence="10">Pyrophosphatase that catalyzes the hydrolysis of nucleoside triphosphates to their monophosphate derivatives, with a high preference for the non-canonical purine nucleotides XTP (xanthosine triphosphate), dITP (deoxyinosine triphosphate) and ITP. Seems to function as a house-cleaning enzyme that removes non-canonical purine nucleotides from the nucleotide pool, thus preventing their incorporation into DNA/RNA and avoiding chromosomal lesions.</text>
</comment>
<evidence type="ECO:0000313" key="15">
    <source>
        <dbReference type="Proteomes" id="UP001069145"/>
    </source>
</evidence>
<gene>
    <name evidence="13" type="ORF">I6G68_04420</name>
    <name evidence="12" type="ORF">ODY43_07250</name>
</gene>
<dbReference type="KEGG" id="aun:AWM73_05620"/>
<organism evidence="13 14">
    <name type="scientific">Aerococcus urinae</name>
    <dbReference type="NCBI Taxonomy" id="1376"/>
    <lineage>
        <taxon>Bacteria</taxon>
        <taxon>Bacillati</taxon>
        <taxon>Bacillota</taxon>
        <taxon>Bacilli</taxon>
        <taxon>Lactobacillales</taxon>
        <taxon>Aerococcaceae</taxon>
        <taxon>Aerococcus</taxon>
    </lineage>
</organism>
<evidence type="ECO:0000256" key="5">
    <source>
        <dbReference type="ARBA" id="ARBA00022801"/>
    </source>
</evidence>
<dbReference type="NCBIfam" id="NF011397">
    <property type="entry name" value="PRK14822.1"/>
    <property type="match status" value="1"/>
</dbReference>
<evidence type="ECO:0000256" key="8">
    <source>
        <dbReference type="ARBA" id="ARBA00051875"/>
    </source>
</evidence>
<evidence type="ECO:0000256" key="11">
    <source>
        <dbReference type="RuleBase" id="RU003781"/>
    </source>
</evidence>
<comment type="caution">
    <text evidence="10">Lacks conserved residue(s) required for the propagation of feature annotation.</text>
</comment>
<evidence type="ECO:0000256" key="9">
    <source>
        <dbReference type="ARBA" id="ARBA00052017"/>
    </source>
</evidence>
<proteinExistence type="inferred from homology"/>
<dbReference type="AlphaFoldDB" id="A0A0X8FET1"/>
<keyword evidence="15" id="KW-1185">Reference proteome</keyword>
<evidence type="ECO:0000313" key="14">
    <source>
        <dbReference type="Proteomes" id="UP000594771"/>
    </source>
</evidence>
<evidence type="ECO:0000256" key="3">
    <source>
        <dbReference type="ARBA" id="ARBA00022723"/>
    </source>
</evidence>
<dbReference type="Proteomes" id="UP001069145">
    <property type="component" value="Unassembled WGS sequence"/>
</dbReference>
<feature type="binding site" evidence="10">
    <location>
        <position position="72"/>
    </location>
    <ligand>
        <name>Mg(2+)</name>
        <dbReference type="ChEBI" id="CHEBI:18420"/>
    </ligand>
</feature>
<dbReference type="NCBIfam" id="TIGR00042">
    <property type="entry name" value="RdgB/HAM1 family non-canonical purine NTP pyrophosphatase"/>
    <property type="match status" value="1"/>
</dbReference>
<evidence type="ECO:0000313" key="12">
    <source>
        <dbReference type="EMBL" id="MCY3053782.1"/>
    </source>
</evidence>
<dbReference type="GO" id="GO:0036222">
    <property type="term" value="F:XTP diphosphatase activity"/>
    <property type="evidence" value="ECO:0007669"/>
    <property type="project" value="UniProtKB-UniRule"/>
</dbReference>
<dbReference type="PANTHER" id="PTHR11067">
    <property type="entry name" value="INOSINE TRIPHOSPHATE PYROPHOSPHATASE/HAM1 PROTEIN"/>
    <property type="match status" value="1"/>
</dbReference>
<evidence type="ECO:0000256" key="2">
    <source>
        <dbReference type="ARBA" id="ARBA00011738"/>
    </source>
</evidence>
<dbReference type="GO" id="GO:0000166">
    <property type="term" value="F:nucleotide binding"/>
    <property type="evidence" value="ECO:0007669"/>
    <property type="project" value="UniProtKB-KW"/>
</dbReference>
<comment type="similarity">
    <text evidence="1 10 11">Belongs to the HAM1 NTPase family.</text>
</comment>
<keyword evidence="4 10" id="KW-0547">Nucleotide-binding</keyword>
<feature type="binding site" evidence="10">
    <location>
        <begin position="10"/>
        <end position="15"/>
    </location>
    <ligand>
        <name>substrate</name>
    </ligand>
</feature>
<feature type="binding site" evidence="10">
    <location>
        <position position="179"/>
    </location>
    <ligand>
        <name>substrate</name>
    </ligand>
</feature>
<dbReference type="OrthoDB" id="9807456at2"/>
<dbReference type="FunFam" id="3.90.950.10:FF:000001">
    <property type="entry name" value="dITP/XTP pyrophosphatase"/>
    <property type="match status" value="1"/>
</dbReference>
<comment type="catalytic activity">
    <reaction evidence="8 10">
        <text>dITP + H2O = dIMP + diphosphate + H(+)</text>
        <dbReference type="Rhea" id="RHEA:28342"/>
        <dbReference type="ChEBI" id="CHEBI:15377"/>
        <dbReference type="ChEBI" id="CHEBI:15378"/>
        <dbReference type="ChEBI" id="CHEBI:33019"/>
        <dbReference type="ChEBI" id="CHEBI:61194"/>
        <dbReference type="ChEBI" id="CHEBI:61382"/>
        <dbReference type="EC" id="3.6.1.66"/>
    </reaction>
</comment>
<dbReference type="GO" id="GO:0046872">
    <property type="term" value="F:metal ion binding"/>
    <property type="evidence" value="ECO:0007669"/>
    <property type="project" value="UniProtKB-KW"/>
</dbReference>
<keyword evidence="5 10" id="KW-0378">Hydrolase</keyword>
<dbReference type="GO" id="GO:0009146">
    <property type="term" value="P:purine nucleoside triphosphate catabolic process"/>
    <property type="evidence" value="ECO:0007669"/>
    <property type="project" value="UniProtKB-UniRule"/>
</dbReference>
<dbReference type="EC" id="3.6.1.66" evidence="10"/>
<comment type="catalytic activity">
    <reaction evidence="10">
        <text>ITP + H2O = IMP + diphosphate + H(+)</text>
        <dbReference type="Rhea" id="RHEA:29399"/>
        <dbReference type="ChEBI" id="CHEBI:15377"/>
        <dbReference type="ChEBI" id="CHEBI:15378"/>
        <dbReference type="ChEBI" id="CHEBI:33019"/>
        <dbReference type="ChEBI" id="CHEBI:58053"/>
        <dbReference type="ChEBI" id="CHEBI:61402"/>
        <dbReference type="EC" id="3.6.1.66"/>
    </reaction>
</comment>
<dbReference type="Gene3D" id="3.90.950.10">
    <property type="match status" value="1"/>
</dbReference>
<dbReference type="GO" id="GO:0009117">
    <property type="term" value="P:nucleotide metabolic process"/>
    <property type="evidence" value="ECO:0007669"/>
    <property type="project" value="UniProtKB-KW"/>
</dbReference>
<dbReference type="EMBL" id="JAOTML010000008">
    <property type="protein sequence ID" value="MCY3053782.1"/>
    <property type="molecule type" value="Genomic_DNA"/>
</dbReference>
<dbReference type="CDD" id="cd00515">
    <property type="entry name" value="HAM1"/>
    <property type="match status" value="1"/>
</dbReference>
<dbReference type="InterPro" id="IPR020922">
    <property type="entry name" value="dITP/XTP_pyrophosphatase"/>
</dbReference>
<feature type="active site" description="Proton acceptor" evidence="10">
    <location>
        <position position="72"/>
    </location>
</feature>
<dbReference type="RefSeq" id="WP_060778458.1">
    <property type="nucleotide sequence ID" value="NZ_CAJHLF010000005.1"/>
</dbReference>
<comment type="cofactor">
    <cofactor evidence="10">
        <name>Mg(2+)</name>
        <dbReference type="ChEBI" id="CHEBI:18420"/>
    </cofactor>
    <text evidence="10">Binds 1 Mg(2+) ion per subunit.</text>
</comment>
<dbReference type="GO" id="GO:0017111">
    <property type="term" value="F:ribonucleoside triphosphate phosphatase activity"/>
    <property type="evidence" value="ECO:0007669"/>
    <property type="project" value="InterPro"/>
</dbReference>